<reference evidence="2 3" key="1">
    <citation type="submission" date="2020-08" db="EMBL/GenBank/DDBJ databases">
        <title>Whole genome shotgun sequence of Actinocatenispora thailandica NBRC 105041.</title>
        <authorList>
            <person name="Komaki H."/>
            <person name="Tamura T."/>
        </authorList>
    </citation>
    <scope>NUCLEOTIDE SEQUENCE [LARGE SCALE GENOMIC DNA]</scope>
    <source>
        <strain evidence="2 3">NBRC 105041</strain>
    </source>
</reference>
<keyword evidence="2" id="KW-0808">Transferase</keyword>
<dbReference type="GO" id="GO:0008757">
    <property type="term" value="F:S-adenosylmethionine-dependent methyltransferase activity"/>
    <property type="evidence" value="ECO:0007669"/>
    <property type="project" value="InterPro"/>
</dbReference>
<dbReference type="KEGG" id="atl:Athai_21530"/>
<evidence type="ECO:0000313" key="3">
    <source>
        <dbReference type="Proteomes" id="UP000611640"/>
    </source>
</evidence>
<dbReference type="InterPro" id="IPR013216">
    <property type="entry name" value="Methyltransf_11"/>
</dbReference>
<dbReference type="CDD" id="cd02440">
    <property type="entry name" value="AdoMet_MTases"/>
    <property type="match status" value="1"/>
</dbReference>
<dbReference type="SUPFAM" id="SSF53335">
    <property type="entry name" value="S-adenosyl-L-methionine-dependent methyltransferases"/>
    <property type="match status" value="1"/>
</dbReference>
<evidence type="ECO:0000259" key="1">
    <source>
        <dbReference type="Pfam" id="PF08241"/>
    </source>
</evidence>
<dbReference type="GO" id="GO:0032259">
    <property type="term" value="P:methylation"/>
    <property type="evidence" value="ECO:0007669"/>
    <property type="project" value="UniProtKB-KW"/>
</dbReference>
<accession>A0A7R7DMY3</accession>
<feature type="domain" description="Methyltransferase type 11" evidence="1">
    <location>
        <begin position="59"/>
        <end position="149"/>
    </location>
</feature>
<keyword evidence="2" id="KW-0489">Methyltransferase</keyword>
<name>A0A7R7DMY3_9ACTN</name>
<dbReference type="Gene3D" id="3.40.50.150">
    <property type="entry name" value="Vaccinia Virus protein VP39"/>
    <property type="match status" value="1"/>
</dbReference>
<dbReference type="InterPro" id="IPR029063">
    <property type="entry name" value="SAM-dependent_MTases_sf"/>
</dbReference>
<evidence type="ECO:0000313" key="2">
    <source>
        <dbReference type="EMBL" id="BCJ34650.1"/>
    </source>
</evidence>
<dbReference type="Pfam" id="PF08241">
    <property type="entry name" value="Methyltransf_11"/>
    <property type="match status" value="1"/>
</dbReference>
<protein>
    <submittedName>
        <fullName evidence="2">Methyltransferase</fullName>
    </submittedName>
</protein>
<dbReference type="PANTHER" id="PTHR43591">
    <property type="entry name" value="METHYLTRANSFERASE"/>
    <property type="match status" value="1"/>
</dbReference>
<dbReference type="AlphaFoldDB" id="A0A7R7DMY3"/>
<sequence length="268" mass="27932">MPTAPALPLTGERTVPDLPVENYWFRRHEAAYQALEPLLPAGPVLEVGVGEGYGADLLAAGSGPSGAAPGAFGGRPRRVLGLDYDPATLGHVRRRYPAIAVARGNAVALPVRTGAVPAVVSMQLIEHLWDQPAHLAECARVLAPGGTLALSTPNRLTFSPGYDPATDRPRNVYHSRELSAAELAALVAPAFPDSTMYGLHAGARLATLDARCRRHYGADLVEAQLATPAASWPAGLAELVGSVTAADFVLSTSDLDSALDLIVVAGKV</sequence>
<dbReference type="EMBL" id="AP023355">
    <property type="protein sequence ID" value="BCJ34650.1"/>
    <property type="molecule type" value="Genomic_DNA"/>
</dbReference>
<proteinExistence type="predicted"/>
<gene>
    <name evidence="2" type="ORF">Athai_21530</name>
</gene>
<dbReference type="RefSeq" id="WP_203961355.1">
    <property type="nucleotide sequence ID" value="NZ_AP023355.1"/>
</dbReference>
<keyword evidence="3" id="KW-1185">Reference proteome</keyword>
<organism evidence="2 3">
    <name type="scientific">Actinocatenispora thailandica</name>
    <dbReference type="NCBI Taxonomy" id="227318"/>
    <lineage>
        <taxon>Bacteria</taxon>
        <taxon>Bacillati</taxon>
        <taxon>Actinomycetota</taxon>
        <taxon>Actinomycetes</taxon>
        <taxon>Micromonosporales</taxon>
        <taxon>Micromonosporaceae</taxon>
        <taxon>Actinocatenispora</taxon>
    </lineage>
</organism>
<dbReference type="Proteomes" id="UP000611640">
    <property type="component" value="Chromosome"/>
</dbReference>